<dbReference type="VEuPathDB" id="AmoebaDB:NAEGRDRAFT_61834"/>
<feature type="transmembrane region" description="Helical" evidence="2">
    <location>
        <begin position="38"/>
        <end position="66"/>
    </location>
</feature>
<protein>
    <submittedName>
        <fullName evidence="3">Predicted protein</fullName>
    </submittedName>
</protein>
<dbReference type="EMBL" id="GG738846">
    <property type="protein sequence ID" value="EFC50103.1"/>
    <property type="molecule type" value="Genomic_DNA"/>
</dbReference>
<evidence type="ECO:0000313" key="3">
    <source>
        <dbReference type="EMBL" id="EFC50103.1"/>
    </source>
</evidence>
<evidence type="ECO:0000256" key="2">
    <source>
        <dbReference type="SAM" id="Phobius"/>
    </source>
</evidence>
<feature type="transmembrane region" description="Helical" evidence="2">
    <location>
        <begin position="210"/>
        <end position="235"/>
    </location>
</feature>
<feature type="transmembrane region" description="Helical" evidence="2">
    <location>
        <begin position="82"/>
        <end position="103"/>
    </location>
</feature>
<dbReference type="GeneID" id="8863234"/>
<keyword evidence="4" id="KW-1185">Reference proteome</keyword>
<feature type="compositionally biased region" description="Polar residues" evidence="1">
    <location>
        <begin position="362"/>
        <end position="396"/>
    </location>
</feature>
<feature type="transmembrane region" description="Helical" evidence="2">
    <location>
        <begin position="170"/>
        <end position="189"/>
    </location>
</feature>
<dbReference type="AlphaFoldDB" id="D2UZ73"/>
<accession>D2UZ73</accession>
<feature type="transmembrane region" description="Helical" evidence="2">
    <location>
        <begin position="247"/>
        <end position="276"/>
    </location>
</feature>
<proteinExistence type="predicted"/>
<dbReference type="RefSeq" id="XP_002682847.1">
    <property type="nucleotide sequence ID" value="XM_002682801.1"/>
</dbReference>
<feature type="transmembrane region" description="Helical" evidence="2">
    <location>
        <begin position="330"/>
        <end position="351"/>
    </location>
</feature>
<gene>
    <name evidence="3" type="ORF">NAEGRDRAFT_61834</name>
</gene>
<evidence type="ECO:0000313" key="4">
    <source>
        <dbReference type="Proteomes" id="UP000006671"/>
    </source>
</evidence>
<dbReference type="Proteomes" id="UP000006671">
    <property type="component" value="Unassembled WGS sequence"/>
</dbReference>
<name>D2UZ73_NAEGR</name>
<keyword evidence="2" id="KW-0472">Membrane</keyword>
<dbReference type="KEGG" id="ngr:NAEGRDRAFT_61834"/>
<organism evidence="4">
    <name type="scientific">Naegleria gruberi</name>
    <name type="common">Amoeba</name>
    <dbReference type="NCBI Taxonomy" id="5762"/>
    <lineage>
        <taxon>Eukaryota</taxon>
        <taxon>Discoba</taxon>
        <taxon>Heterolobosea</taxon>
        <taxon>Tetramitia</taxon>
        <taxon>Eutetramitia</taxon>
        <taxon>Vahlkampfiidae</taxon>
        <taxon>Naegleria</taxon>
    </lineage>
</organism>
<evidence type="ECO:0000256" key="1">
    <source>
        <dbReference type="SAM" id="MobiDB-lite"/>
    </source>
</evidence>
<keyword evidence="2" id="KW-1133">Transmembrane helix</keyword>
<dbReference type="InParanoid" id="D2UZ73"/>
<reference evidence="3 4" key="1">
    <citation type="journal article" date="2010" name="Cell">
        <title>The genome of Naegleria gruberi illuminates early eukaryotic versatility.</title>
        <authorList>
            <person name="Fritz-Laylin L.K."/>
            <person name="Prochnik S.E."/>
            <person name="Ginger M.L."/>
            <person name="Dacks J.B."/>
            <person name="Carpenter M.L."/>
            <person name="Field M.C."/>
            <person name="Kuo A."/>
            <person name="Paredez A."/>
            <person name="Chapman J."/>
            <person name="Pham J."/>
            <person name="Shu S."/>
            <person name="Neupane R."/>
            <person name="Cipriano M."/>
            <person name="Mancuso J."/>
            <person name="Tu H."/>
            <person name="Salamov A."/>
            <person name="Lindquist E."/>
            <person name="Shapiro H."/>
            <person name="Lucas S."/>
            <person name="Grigoriev I.V."/>
            <person name="Cande W.Z."/>
            <person name="Fulton C."/>
            <person name="Rokhsar D.S."/>
            <person name="Dawson S.C."/>
        </authorList>
    </citation>
    <scope>NUCLEOTIDE SEQUENCE [LARGE SCALE GENOMIC DNA]</scope>
    <source>
        <strain evidence="3 4">NEG-M</strain>
    </source>
</reference>
<sequence length="413" mass="46071">MTTSSPLPQLESSLLSMSLSNNTLPPVLTSLLRLEPLIVSYIEMTIVIIYLFITIGLLLFIIYFLLKLRRERGNLMKNQKRIIYGVLVMCCLEIVLLISRIIFDSLNISFGFRYQDYFSDRYGNNETIIEGFQTLLWFNNTLGLTPHEVGIPFEQIVIYAIAESLEICMALMNVQVMVIIVWFVTLVFIETFRLSSGTLRSKKLFYFTKIVTIFTGINSVGLVLITVFVSIVTILNRLAYAGDDLVTYGYILCFIIFVLEVTTQITMLVIAAYAVLKTISKIAEDQKKKRNSIVKVLILQSGLFGCFLFEAFAGGSGVAQQDPALSHFALGYSICNTLGILVFAFTALALYTPIHLLKENQGSDQNGTTSSIRSNNSKHIQSARNTSSTHKYSKNQSGGGDGVRCECGGFGRK</sequence>
<keyword evidence="2" id="KW-0812">Transmembrane</keyword>
<feature type="region of interest" description="Disordered" evidence="1">
    <location>
        <begin position="362"/>
        <end position="401"/>
    </location>
</feature>
<feature type="transmembrane region" description="Helical" evidence="2">
    <location>
        <begin position="297"/>
        <end position="318"/>
    </location>
</feature>